<name>A0A380S717_FIBSU</name>
<evidence type="ECO:0000313" key="1">
    <source>
        <dbReference type="EMBL" id="SUQ24813.1"/>
    </source>
</evidence>
<dbReference type="RefSeq" id="WP_109573195.1">
    <property type="nucleotide sequence ID" value="NZ_UHJL01000003.1"/>
</dbReference>
<dbReference type="EMBL" id="UHJL01000003">
    <property type="protein sequence ID" value="SUQ24813.1"/>
    <property type="molecule type" value="Genomic_DNA"/>
</dbReference>
<gene>
    <name evidence="1" type="ORF">SAMN05661053_2227</name>
</gene>
<accession>A0A380S717</accession>
<protein>
    <recommendedName>
        <fullName evidence="3">Nucleotidyltransferase family protein</fullName>
    </recommendedName>
</protein>
<evidence type="ECO:0008006" key="3">
    <source>
        <dbReference type="Google" id="ProtNLM"/>
    </source>
</evidence>
<dbReference type="Proteomes" id="UP000255423">
    <property type="component" value="Unassembled WGS sequence"/>
</dbReference>
<organism evidence="1 2">
    <name type="scientific">Fibrobacter succinogenes</name>
    <name type="common">Bacteroides succinogenes</name>
    <dbReference type="NCBI Taxonomy" id="833"/>
    <lineage>
        <taxon>Bacteria</taxon>
        <taxon>Pseudomonadati</taxon>
        <taxon>Fibrobacterota</taxon>
        <taxon>Fibrobacteria</taxon>
        <taxon>Fibrobacterales</taxon>
        <taxon>Fibrobacteraceae</taxon>
        <taxon>Fibrobacter</taxon>
    </lineage>
</organism>
<reference evidence="1 2" key="1">
    <citation type="submission" date="2017-08" db="EMBL/GenBank/DDBJ databases">
        <authorList>
            <person name="de Groot N.N."/>
        </authorList>
    </citation>
    <scope>NUCLEOTIDE SEQUENCE [LARGE SCALE GENOMIC DNA]</scope>
    <source>
        <strain evidence="1 2">HM2</strain>
    </source>
</reference>
<evidence type="ECO:0000313" key="2">
    <source>
        <dbReference type="Proteomes" id="UP000255423"/>
    </source>
</evidence>
<proteinExistence type="predicted"/>
<sequence>MLENPVLFPEIVIESNGVACGDQFWLFANRIEQKIFFSFYGSICDVANHYVKKLEQELSGKEIDYVFSQLQLIKNDIICRKCMRQDCALSPILLLERVFEEKKECAVSRKIPLSCDACVAVRKPNWSVSSLKKKISFFSVLSKMLWYEDGNVPFQKKGAPFLDEMEKVSFEKKMKDLSSDDLKRIKRLRLAAPYFNNSKKYSLDLNSEILGMVVKQKVSLSVAQQEIEKVNRFIKDNSLKIESVKGAKTGAMYATGLCRTHMDFDFVALHMSEACSLIQYLIFQRGFKFVSGGSVPFSFKVIQNQNAEETLLGHIHLEKILQNQYQVIVDVNIGGFPLGRSNAIIKDKLTIEDVFCISLSHLYKHEFAYMKDVNDLYMMLDEGRIDKDNLLKDLNNYGLMGHFSLFNLLCEKKYNKKFDIQSPKRIVYQLLLNMGWPYSTKAHFFARLYFQLVMSIKRVGWIQGIREVVCFVTDKTSEKKTNSFSCLCRFLNERTYLYPIVIFKNEIEIDKTLLPSSMFWIESMGIWEDVVVFPFGLFLIQKVDGEILNKKGINEKIRIIYEALKINFFDFNYSYIMEARKDTWLY</sequence>
<dbReference type="AlphaFoldDB" id="A0A380S717"/>